<dbReference type="AlphaFoldDB" id="A0A5D0RFQ8"/>
<dbReference type="EMBL" id="VSKK01000001">
    <property type="protein sequence ID" value="TYB79635.1"/>
    <property type="molecule type" value="Genomic_DNA"/>
</dbReference>
<comment type="caution">
    <text evidence="1">The sequence shown here is derived from an EMBL/GenBank/DDBJ whole genome shotgun (WGS) entry which is preliminary data.</text>
</comment>
<dbReference type="InterPro" id="IPR001646">
    <property type="entry name" value="5peptide_repeat"/>
</dbReference>
<protein>
    <submittedName>
        <fullName evidence="1">Pentapeptide repeat-containing protein</fullName>
    </submittedName>
</protein>
<sequence>MNLPFICDKTFEKQNYTHQTLPKGEYDNCQFIDCDFSDSFLSYMAFSDCEFINCNLSAAKVKDATFKEVSFIDCKLMGVQLQECNPFLFSISAKLSNFSYVSFYKMKLNAMTFETCNLDHADFTQTHAFQVNFNDCSLAHAIFDNTNLEKADLQTATNFNIHPERNKIKQAKFSVEGALLLLENYQIIIN</sequence>
<dbReference type="Gene3D" id="2.160.20.80">
    <property type="entry name" value="E3 ubiquitin-protein ligase SopA"/>
    <property type="match status" value="1"/>
</dbReference>
<dbReference type="OrthoDB" id="67652at2"/>
<dbReference type="InterPro" id="IPR052949">
    <property type="entry name" value="PA_immunity-related"/>
</dbReference>
<dbReference type="Proteomes" id="UP000323720">
    <property type="component" value="Unassembled WGS sequence"/>
</dbReference>
<accession>A0A5D0RFQ8</accession>
<evidence type="ECO:0000313" key="1">
    <source>
        <dbReference type="EMBL" id="TYB79635.1"/>
    </source>
</evidence>
<dbReference type="Pfam" id="PF00805">
    <property type="entry name" value="Pentapeptide"/>
    <property type="match status" value="1"/>
</dbReference>
<proteinExistence type="predicted"/>
<dbReference type="PANTHER" id="PTHR42999:SF1">
    <property type="entry name" value="PENTAPEPTIDE REPEAT-CONTAINING PROTEIN"/>
    <property type="match status" value="1"/>
</dbReference>
<dbReference type="SUPFAM" id="SSF141571">
    <property type="entry name" value="Pentapeptide repeat-like"/>
    <property type="match status" value="1"/>
</dbReference>
<gene>
    <name evidence="1" type="ORF">ES674_07760</name>
</gene>
<evidence type="ECO:0000313" key="2">
    <source>
        <dbReference type="Proteomes" id="UP000323720"/>
    </source>
</evidence>
<organism evidence="1 2">
    <name type="scientific">Bizionia myxarmorum</name>
    <dbReference type="NCBI Taxonomy" id="291186"/>
    <lineage>
        <taxon>Bacteria</taxon>
        <taxon>Pseudomonadati</taxon>
        <taxon>Bacteroidota</taxon>
        <taxon>Flavobacteriia</taxon>
        <taxon>Flavobacteriales</taxon>
        <taxon>Flavobacteriaceae</taxon>
        <taxon>Bizionia</taxon>
    </lineage>
</organism>
<dbReference type="PANTHER" id="PTHR42999">
    <property type="entry name" value="ANTIBIOTIC RESISTANCE PROTEIN MCBG"/>
    <property type="match status" value="1"/>
</dbReference>
<keyword evidence="2" id="KW-1185">Reference proteome</keyword>
<name>A0A5D0RFQ8_9FLAO</name>
<reference evidence="1 2" key="1">
    <citation type="submission" date="2019-08" db="EMBL/GenBank/DDBJ databases">
        <title>Genomes of Antarctic Bizionia species.</title>
        <authorList>
            <person name="Bowman J.P."/>
        </authorList>
    </citation>
    <scope>NUCLEOTIDE SEQUENCE [LARGE SCALE GENOMIC DNA]</scope>
    <source>
        <strain evidence="1 2">ADA-4</strain>
    </source>
</reference>
<dbReference type="RefSeq" id="WP_148403368.1">
    <property type="nucleotide sequence ID" value="NZ_VSKK01000001.1"/>
</dbReference>
<dbReference type="Pfam" id="PF13599">
    <property type="entry name" value="Pentapeptide_4"/>
    <property type="match status" value="1"/>
</dbReference>